<feature type="transmembrane region" description="Helical" evidence="1">
    <location>
        <begin position="33"/>
        <end position="54"/>
    </location>
</feature>
<sequence>MRRETQNLLLLLIGGAVTWIALDGSYLRYVKPGLYPFLLISGAGFVLLGLIAIVRDIRRGAASPNDEHDHGHGTGRAQWLLLLPAAALLLIAPPALGADAAVTSPRVQVVPRDSPSAQPERWPFPPLPTDPAPTLRVVDLVDRALFDSNRSLDGREVTISGFAMRPVGLGPQHPDTTDTDLARVVITCCVADARYVLVHLTGMTEVIEDDTWLEVRGIIDPDSAQHDPDHTPTLRVTDYQRIPAPEHTYERSR</sequence>
<feature type="transmembrane region" description="Helical" evidence="1">
    <location>
        <begin position="79"/>
        <end position="96"/>
    </location>
</feature>
<dbReference type="NCBIfam" id="TIGR03943">
    <property type="entry name" value="TIGR03943 family putative permease subunit"/>
    <property type="match status" value="1"/>
</dbReference>
<comment type="caution">
    <text evidence="3">The sequence shown here is derived from an EMBL/GenBank/DDBJ whole genome shotgun (WGS) entry which is preliminary data.</text>
</comment>
<dbReference type="InterPro" id="IPR048447">
    <property type="entry name" value="DUF1980_C"/>
</dbReference>
<dbReference type="InterPro" id="IPR052955">
    <property type="entry name" value="UPF0703_membrane_permease"/>
</dbReference>
<proteinExistence type="predicted"/>
<gene>
    <name evidence="3" type="ORF">IU470_25545</name>
</gene>
<feature type="transmembrane region" description="Helical" evidence="1">
    <location>
        <begin position="7"/>
        <end position="27"/>
    </location>
</feature>
<evidence type="ECO:0000259" key="2">
    <source>
        <dbReference type="Pfam" id="PF21537"/>
    </source>
</evidence>
<evidence type="ECO:0000256" key="1">
    <source>
        <dbReference type="SAM" id="Phobius"/>
    </source>
</evidence>
<accession>A0ABS0CDM8</accession>
<dbReference type="RefSeq" id="WP_195035361.1">
    <property type="nucleotide sequence ID" value="NZ_JADLRE010000022.1"/>
</dbReference>
<protein>
    <submittedName>
        <fullName evidence="3">TIGR03943 family protein</fullName>
    </submittedName>
</protein>
<dbReference type="Proteomes" id="UP000807309">
    <property type="component" value="Unassembled WGS sequence"/>
</dbReference>
<evidence type="ECO:0000313" key="4">
    <source>
        <dbReference type="Proteomes" id="UP000807309"/>
    </source>
</evidence>
<keyword evidence="4" id="KW-1185">Reference proteome</keyword>
<keyword evidence="1" id="KW-1133">Transmembrane helix</keyword>
<reference evidence="3 4" key="1">
    <citation type="submission" date="2020-10" db="EMBL/GenBank/DDBJ databases">
        <title>Identification of Nocardia species via Next-generation sequencing and recognition of intraspecies genetic diversity.</title>
        <authorList>
            <person name="Li P."/>
            <person name="Li P."/>
            <person name="Lu B."/>
        </authorList>
    </citation>
    <scope>NUCLEOTIDE SEQUENCE [LARGE SCALE GENOMIC DNA]</scope>
    <source>
        <strain evidence="3 4">N-11</strain>
    </source>
</reference>
<dbReference type="EMBL" id="JADLRE010000022">
    <property type="protein sequence ID" value="MBF6228457.1"/>
    <property type="molecule type" value="Genomic_DNA"/>
</dbReference>
<feature type="domain" description="DUF1980" evidence="2">
    <location>
        <begin position="152"/>
        <end position="249"/>
    </location>
</feature>
<keyword evidence="1" id="KW-0472">Membrane</keyword>
<keyword evidence="1" id="KW-0812">Transmembrane</keyword>
<dbReference type="PANTHER" id="PTHR40047">
    <property type="entry name" value="UPF0703 PROTEIN YCGQ"/>
    <property type="match status" value="1"/>
</dbReference>
<organism evidence="3 4">
    <name type="scientific">Nocardia abscessus</name>
    <dbReference type="NCBI Taxonomy" id="120957"/>
    <lineage>
        <taxon>Bacteria</taxon>
        <taxon>Bacillati</taxon>
        <taxon>Actinomycetota</taxon>
        <taxon>Actinomycetes</taxon>
        <taxon>Mycobacteriales</taxon>
        <taxon>Nocardiaceae</taxon>
        <taxon>Nocardia</taxon>
    </lineage>
</organism>
<dbReference type="Pfam" id="PF21537">
    <property type="entry name" value="DUF1980_C"/>
    <property type="match status" value="1"/>
</dbReference>
<evidence type="ECO:0000313" key="3">
    <source>
        <dbReference type="EMBL" id="MBF6228457.1"/>
    </source>
</evidence>
<dbReference type="InterPro" id="IPR015402">
    <property type="entry name" value="DUF1980"/>
</dbReference>
<name>A0ABS0CDM8_9NOCA</name>
<dbReference type="PANTHER" id="PTHR40047:SF1">
    <property type="entry name" value="UPF0703 PROTEIN YCGQ"/>
    <property type="match status" value="1"/>
</dbReference>